<dbReference type="PROSITE" id="PS50088">
    <property type="entry name" value="ANK_REPEAT"/>
    <property type="match status" value="2"/>
</dbReference>
<feature type="region of interest" description="Disordered" evidence="4">
    <location>
        <begin position="594"/>
        <end position="643"/>
    </location>
</feature>
<keyword evidence="2 3" id="KW-0040">ANK repeat</keyword>
<dbReference type="Pfam" id="PF00023">
    <property type="entry name" value="Ank"/>
    <property type="match status" value="1"/>
</dbReference>
<dbReference type="InterPro" id="IPR002110">
    <property type="entry name" value="Ankyrin_rpt"/>
</dbReference>
<evidence type="ECO:0000256" key="3">
    <source>
        <dbReference type="PROSITE-ProRule" id="PRU00023"/>
    </source>
</evidence>
<dbReference type="Pfam" id="PF12796">
    <property type="entry name" value="Ank_2"/>
    <property type="match status" value="1"/>
</dbReference>
<dbReference type="SUPFAM" id="SSF48403">
    <property type="entry name" value="Ankyrin repeat"/>
    <property type="match status" value="3"/>
</dbReference>
<dbReference type="SMART" id="SM00248">
    <property type="entry name" value="ANK"/>
    <property type="match status" value="13"/>
</dbReference>
<feature type="repeat" description="ANK" evidence="3">
    <location>
        <begin position="569"/>
        <end position="601"/>
    </location>
</feature>
<reference evidence="5 6" key="1">
    <citation type="submission" date="2024-07" db="EMBL/GenBank/DDBJ databases">
        <title>Section-level genome sequencing and comparative genomics of Aspergillus sections Usti and Cavernicolus.</title>
        <authorList>
            <consortium name="Lawrence Berkeley National Laboratory"/>
            <person name="Nybo J.L."/>
            <person name="Vesth T.C."/>
            <person name="Theobald S."/>
            <person name="Frisvad J.C."/>
            <person name="Larsen T.O."/>
            <person name="Kjaerboelling I."/>
            <person name="Rothschild-Mancinelli K."/>
            <person name="Lyhne E.K."/>
            <person name="Kogle M.E."/>
            <person name="Barry K."/>
            <person name="Clum A."/>
            <person name="Na H."/>
            <person name="Ledsgaard L."/>
            <person name="Lin J."/>
            <person name="Lipzen A."/>
            <person name="Kuo A."/>
            <person name="Riley R."/>
            <person name="Mondo S."/>
            <person name="Labutti K."/>
            <person name="Haridas S."/>
            <person name="Pangalinan J."/>
            <person name="Salamov A.A."/>
            <person name="Simmons B.A."/>
            <person name="Magnuson J.K."/>
            <person name="Chen J."/>
            <person name="Drula E."/>
            <person name="Henrissat B."/>
            <person name="Wiebenga A."/>
            <person name="Lubbers R.J."/>
            <person name="Gomes A.C."/>
            <person name="Makela M.R."/>
            <person name="Stajich J."/>
            <person name="Grigoriev I.V."/>
            <person name="Mortensen U.H."/>
            <person name="De Vries R.P."/>
            <person name="Baker S.E."/>
            <person name="Andersen M.R."/>
        </authorList>
    </citation>
    <scope>NUCLEOTIDE SEQUENCE [LARGE SCALE GENOMIC DNA]</scope>
    <source>
        <strain evidence="5 6">CBS 588.65</strain>
    </source>
</reference>
<dbReference type="PROSITE" id="PS50297">
    <property type="entry name" value="ANK_REP_REGION"/>
    <property type="match status" value="2"/>
</dbReference>
<feature type="compositionally biased region" description="Basic and acidic residues" evidence="4">
    <location>
        <begin position="600"/>
        <end position="616"/>
    </location>
</feature>
<dbReference type="Gene3D" id="1.25.40.20">
    <property type="entry name" value="Ankyrin repeat-containing domain"/>
    <property type="match status" value="3"/>
</dbReference>
<dbReference type="PANTHER" id="PTHR24198">
    <property type="entry name" value="ANKYRIN REPEAT AND PROTEIN KINASE DOMAIN-CONTAINING PROTEIN"/>
    <property type="match status" value="1"/>
</dbReference>
<evidence type="ECO:0000313" key="5">
    <source>
        <dbReference type="EMBL" id="KAL2807558.1"/>
    </source>
</evidence>
<keyword evidence="1" id="KW-0677">Repeat</keyword>
<keyword evidence="6" id="KW-1185">Reference proteome</keyword>
<evidence type="ECO:0008006" key="7">
    <source>
        <dbReference type="Google" id="ProtNLM"/>
    </source>
</evidence>
<sequence>MPEHQLPEVPVKHADFLEHVRAHPEKSIPDLVKPYNDFDAVVRKIYAQEPDHPAIANNHLNLVPLFDSNGSTDIRIRARNLASESEDIKSKYLMPLKDEQRKPSGAPAIVSTLKEFQTHFNIFSESSLSELDWNNVVAAGSAVATSILPVPKKYNGSKRGLRQFYHEEFAPASDVDLFLYGLTEEQAVEKIKEIEKCIRDSILTEVSTIRTKHAITIVSQYPTRHVQIVLRRYKSIAEILTGFDVDCSCAAYDGTQVYLAPRAVGAYITQVNQVDLSRRSPSYENRLSKYSHRGFEVFWSELDRSRIDPSLFERSFARTVGLARLLVLEKLPKSYDRDKYLEQRRKERGRPPAESQFRYRSLRGNIKDSWEDEVAEWVEQDEVSDYHTFTIPYGPKFHARKIEKLLYTKDLLLNAEWNKPKDREVNLHRHPAFFGSVQDVIHDCCGFCPKPVTPEEEEVAAEESKIYISGEITFISDNPGRQEIGSFNPITDTDWTKMAYIGNSAGLCQAIVDNDLEEVKRLVSGGIVDVNRRDHTGRTPLHLACVSSSPEIVQHLVDNGARMIWRVADGRTALHLAAARGSVEIVRILLTKSSENEDEEARKEETRKEISRKKDTEPEDSDNDSEAELLSEPSDNEDGDATSYVTGSFVDVKKEGDDQSTVPDDANDLGPDVFDINAIAWDTKASPLHLAIVNGHVAVVEELVSSFGADVILPIKLVNSYNNTPRAAILTLVLASQLPSEAAKAMSKKLLEIGASPAQADTNHKTALHYLAHSGSPDLLDIYRQLDQPAVDRAINHLATSGMYYDFSVQSPLTSAIAAKDVTKMLKLLEMGAHPKISLEEYLKAAEAINTRATSHLTLEEQTSRFEQNTTQPIILAVKKDLPSVALELLGRGVDPNTLTMTGYRVIRDLHARNNQVGTSLLDSVQEKIKALREYEGESINARAPLPLESDDLKYLDGCDEGTYKKWAAEVMLQQARDQFALDQKQFDKAVEDSKNCEGLSEKKAAIAVLLAEFEKLEAELLSRGAKRFEELQPDIKCYASHRNNRDYSKKQEPYETKFTFNAQNCTEEMREGYLQLFEAAWSGDIETIKSLTLSAWGPNKDRTPLEIGVTDYRKFSPFSIAVLRGHLSAAKAILTISTAQYKDDEKQKSRYRITEYRESDDDSCYSDADSEEIQLESHVIDTEFTVENVGEVKQQVESKIQPQNVLLGTCNISIFLDKSERPKDETIGDLIQYAIWKDDVKLLSFILSLGQDLLPSSTSHSQHSAYQVSNTHFMMAIRLGRLRCLEELIKRTGAGLPLDKLAEKSGVEIKEKPKYYQGLSVHGKKRADWAAAGGGMPVTRAMDMSPPLLLAAKAGSLACVEWFLGTAPGRYYLEFAKAHKKDARLRKLALTEKGLEQSILDWLNARRELVLHCAVLSKYTEDSRQLVEYLVEHMPNCMEVKSVTDYTPLGVAFRSNKPEFAKILIDAGANQAIRCENGMNLLHLLLQYYNRERPQSRYKELLALIDPLLIPSMLIERCSSEPGSVTPLALWMASAWGTRNRTQAAEDQAVDILQTVLDLAESSGQRHLELLDGSGNTPLHNAVNSLYGTPLKLFLERRPDLLHRENAVGSTPAELAENKWIAKVTSNPPASPQGLDGYRYSYSYYSSNHSACSIVDKSPREFVKKAIPAFTAEEIHKICVSKASEVDRKRKLVSLFDANEVAKRLALKQRNGGWSYRRRRYGRRGDNDGYDDEEEDNEDQGERDEVAQWLG</sequence>
<comment type="caution">
    <text evidence="5">The sequence shown here is derived from an EMBL/GenBank/DDBJ whole genome shotgun (WGS) entry which is preliminary data.</text>
</comment>
<dbReference type="EMBL" id="JBFXLT010000138">
    <property type="protein sequence ID" value="KAL2807558.1"/>
    <property type="molecule type" value="Genomic_DNA"/>
</dbReference>
<dbReference type="Proteomes" id="UP001610334">
    <property type="component" value="Unassembled WGS sequence"/>
</dbReference>
<name>A0ABR4GWI2_9EURO</name>
<feature type="region of interest" description="Disordered" evidence="4">
    <location>
        <begin position="1718"/>
        <end position="1752"/>
    </location>
</feature>
<proteinExistence type="predicted"/>
<accession>A0ABR4GWI2</accession>
<protein>
    <recommendedName>
        <fullName evidence="7">Ankyrin repeat protein</fullName>
    </recommendedName>
</protein>
<evidence type="ECO:0000256" key="4">
    <source>
        <dbReference type="SAM" id="MobiDB-lite"/>
    </source>
</evidence>
<feature type="repeat" description="ANK" evidence="3">
    <location>
        <begin position="536"/>
        <end position="563"/>
    </location>
</feature>
<feature type="compositionally biased region" description="Acidic residues" evidence="4">
    <location>
        <begin position="617"/>
        <end position="640"/>
    </location>
</feature>
<evidence type="ECO:0000256" key="2">
    <source>
        <dbReference type="ARBA" id="ARBA00023043"/>
    </source>
</evidence>
<dbReference type="InterPro" id="IPR036770">
    <property type="entry name" value="Ankyrin_rpt-contain_sf"/>
</dbReference>
<feature type="compositionally biased region" description="Acidic residues" evidence="4">
    <location>
        <begin position="1729"/>
        <end position="1743"/>
    </location>
</feature>
<dbReference type="PANTHER" id="PTHR24198:SF165">
    <property type="entry name" value="ANKYRIN REPEAT-CONTAINING PROTEIN-RELATED"/>
    <property type="match status" value="1"/>
</dbReference>
<gene>
    <name evidence="5" type="ORF">BJX63DRAFT_67337</name>
</gene>
<evidence type="ECO:0000313" key="6">
    <source>
        <dbReference type="Proteomes" id="UP001610334"/>
    </source>
</evidence>
<organism evidence="5 6">
    <name type="scientific">Aspergillus granulosus</name>
    <dbReference type="NCBI Taxonomy" id="176169"/>
    <lineage>
        <taxon>Eukaryota</taxon>
        <taxon>Fungi</taxon>
        <taxon>Dikarya</taxon>
        <taxon>Ascomycota</taxon>
        <taxon>Pezizomycotina</taxon>
        <taxon>Eurotiomycetes</taxon>
        <taxon>Eurotiomycetidae</taxon>
        <taxon>Eurotiales</taxon>
        <taxon>Aspergillaceae</taxon>
        <taxon>Aspergillus</taxon>
        <taxon>Aspergillus subgen. Nidulantes</taxon>
    </lineage>
</organism>
<evidence type="ECO:0000256" key="1">
    <source>
        <dbReference type="ARBA" id="ARBA00022737"/>
    </source>
</evidence>